<protein>
    <submittedName>
        <fullName evidence="2">Uncharacterized protein</fullName>
    </submittedName>
</protein>
<comment type="caution">
    <text evidence="2">The sequence shown here is derived from an EMBL/GenBank/DDBJ whole genome shotgun (WGS) entry which is preliminary data.</text>
</comment>
<dbReference type="Proteomes" id="UP001165060">
    <property type="component" value="Unassembled WGS sequence"/>
</dbReference>
<name>A0ABQ6M4Z0_9STRA</name>
<gene>
    <name evidence="2" type="ORF">TeGR_g6729</name>
</gene>
<keyword evidence="3" id="KW-1185">Reference proteome</keyword>
<organism evidence="2 3">
    <name type="scientific">Tetraparma gracilis</name>
    <dbReference type="NCBI Taxonomy" id="2962635"/>
    <lineage>
        <taxon>Eukaryota</taxon>
        <taxon>Sar</taxon>
        <taxon>Stramenopiles</taxon>
        <taxon>Ochrophyta</taxon>
        <taxon>Bolidophyceae</taxon>
        <taxon>Parmales</taxon>
        <taxon>Triparmaceae</taxon>
        <taxon>Tetraparma</taxon>
    </lineage>
</organism>
<feature type="non-terminal residue" evidence="2">
    <location>
        <position position="70"/>
    </location>
</feature>
<proteinExistence type="predicted"/>
<feature type="compositionally biased region" description="Low complexity" evidence="1">
    <location>
        <begin position="38"/>
        <end position="51"/>
    </location>
</feature>
<sequence length="70" mass="7646">MEHSMEFSMEDPLITDPSLLSLLASILPLLSGHDTPLLLPSAPALPRAPTAHGYGVPTDPGFQRAERRRR</sequence>
<evidence type="ECO:0000313" key="2">
    <source>
        <dbReference type="EMBL" id="GMI19516.1"/>
    </source>
</evidence>
<reference evidence="2 3" key="1">
    <citation type="journal article" date="2023" name="Commun. Biol.">
        <title>Genome analysis of Parmales, the sister group of diatoms, reveals the evolutionary specialization of diatoms from phago-mixotrophs to photoautotrophs.</title>
        <authorList>
            <person name="Ban H."/>
            <person name="Sato S."/>
            <person name="Yoshikawa S."/>
            <person name="Yamada K."/>
            <person name="Nakamura Y."/>
            <person name="Ichinomiya M."/>
            <person name="Sato N."/>
            <person name="Blanc-Mathieu R."/>
            <person name="Endo H."/>
            <person name="Kuwata A."/>
            <person name="Ogata H."/>
        </authorList>
    </citation>
    <scope>NUCLEOTIDE SEQUENCE [LARGE SCALE GENOMIC DNA]</scope>
</reference>
<evidence type="ECO:0000313" key="3">
    <source>
        <dbReference type="Proteomes" id="UP001165060"/>
    </source>
</evidence>
<evidence type="ECO:0000256" key="1">
    <source>
        <dbReference type="SAM" id="MobiDB-lite"/>
    </source>
</evidence>
<dbReference type="EMBL" id="BRYB01005029">
    <property type="protein sequence ID" value="GMI19516.1"/>
    <property type="molecule type" value="Genomic_DNA"/>
</dbReference>
<accession>A0ABQ6M4Z0</accession>
<feature type="region of interest" description="Disordered" evidence="1">
    <location>
        <begin position="38"/>
        <end position="70"/>
    </location>
</feature>